<name>A0AAN5CVW6_9BILA</name>
<keyword evidence="2" id="KW-1185">Reference proteome</keyword>
<protein>
    <submittedName>
        <fullName evidence="1">Uncharacterized protein</fullName>
    </submittedName>
</protein>
<evidence type="ECO:0000313" key="2">
    <source>
        <dbReference type="Proteomes" id="UP001328107"/>
    </source>
</evidence>
<comment type="caution">
    <text evidence="1">The sequence shown here is derived from an EMBL/GenBank/DDBJ whole genome shotgun (WGS) entry which is preliminary data.</text>
</comment>
<dbReference type="AlphaFoldDB" id="A0AAN5CVW6"/>
<accession>A0AAN5CVW6</accession>
<evidence type="ECO:0000313" key="1">
    <source>
        <dbReference type="EMBL" id="GMR51788.1"/>
    </source>
</evidence>
<organism evidence="1 2">
    <name type="scientific">Pristionchus mayeri</name>
    <dbReference type="NCBI Taxonomy" id="1317129"/>
    <lineage>
        <taxon>Eukaryota</taxon>
        <taxon>Metazoa</taxon>
        <taxon>Ecdysozoa</taxon>
        <taxon>Nematoda</taxon>
        <taxon>Chromadorea</taxon>
        <taxon>Rhabditida</taxon>
        <taxon>Rhabditina</taxon>
        <taxon>Diplogasteromorpha</taxon>
        <taxon>Diplogasteroidea</taxon>
        <taxon>Neodiplogasteridae</taxon>
        <taxon>Pristionchus</taxon>
    </lineage>
</organism>
<dbReference type="Proteomes" id="UP001328107">
    <property type="component" value="Unassembled WGS sequence"/>
</dbReference>
<reference evidence="2" key="1">
    <citation type="submission" date="2022-10" db="EMBL/GenBank/DDBJ databases">
        <title>Genome assembly of Pristionchus species.</title>
        <authorList>
            <person name="Yoshida K."/>
            <person name="Sommer R.J."/>
        </authorList>
    </citation>
    <scope>NUCLEOTIDE SEQUENCE [LARGE SCALE GENOMIC DNA]</scope>
    <source>
        <strain evidence="2">RS5460</strain>
    </source>
</reference>
<sequence>VNLVALRYCRSRYIAIYGSATLNARYQVKEALDLAAAMQPAYIATFIAKNVVNFGCICTCLTFDDKYNCVPLLFPLPWIYIEEFF</sequence>
<feature type="non-terminal residue" evidence="1">
    <location>
        <position position="85"/>
    </location>
</feature>
<feature type="non-terminal residue" evidence="1">
    <location>
        <position position="1"/>
    </location>
</feature>
<gene>
    <name evidence="1" type="ORF">PMAYCL1PPCAC_21983</name>
</gene>
<proteinExistence type="predicted"/>
<dbReference type="EMBL" id="BTRK01000005">
    <property type="protein sequence ID" value="GMR51788.1"/>
    <property type="molecule type" value="Genomic_DNA"/>
</dbReference>